<sequence>MKGHAGVAPPWKRRWRGPSLLVPALVVFSLLLPLAFLFGLLNHFPYGYLGDERPPPEEYEFGGHGHRLDGSLRLVQGEHSKVPNLVKKLGQDLAKDGAESIINPRNKVFYTKIDEDPVDSRTQFNLQVNGNVANSHSDESSNPYSGQEDKPPPMDGLSPPQLASPKPRPAPNATNAPEPKRDGSVKNFSGDVNGKSCQLEFGSYCLWSLEHKEVMVDSLVKRLKDQVFVARAYYPSIAKLPGQDNLSRELKLNIQEHERMLSDAIVDADLPLFVEKKMRKMDLSIAKAKSFAVDCNNVDKKLRQILDLTEDETHFHMKQSAFMYHLGVQTMPKSHHCLSMRLTVEYFRSPPIDIEQTYAHKLDNPLLRHHIIFSTNILAASVAINSTVMNSEETGNLVFHLLTDVQNYFAMKLWFARNSYKEATIHVLNFDKLLTDSSYGYGSPLSPSEEYRVSIRSSEQPLPGQIRTVYLSVFGGSHFLLPQMFKHLNKVLILDDDVVVQRDLSFLWKLDLEGKVNGAMEFCGVRLDQLKSYLGTTAYNGNACAWMSGLNIVDLNVWREQKVSNTYEHLLRKVQNRNEVSAKAVALPITLIAFQELIYALDDSTVLSGLGHSYGVSADALRNAPVLHYNGNMKPWLELGIPSYKKFWRKYLTKEQFMDECNVSV</sequence>
<dbReference type="EC" id="2.4.1.43" evidence="1"/>
<evidence type="ECO:0000313" key="1">
    <source>
        <dbReference type="EMBL" id="KAH7677610.1"/>
    </source>
</evidence>
<keyword evidence="2" id="KW-1185">Reference proteome</keyword>
<keyword evidence="1" id="KW-0808">Transferase</keyword>
<protein>
    <submittedName>
        <fullName evidence="1">Polygalacturonate 4-alpha-galacturonosyltransferase protein</fullName>
        <ecNumber evidence="1">2.4.1.43</ecNumber>
    </submittedName>
</protein>
<accession>A0ACB7VST8</accession>
<evidence type="ECO:0000313" key="2">
    <source>
        <dbReference type="Proteomes" id="UP000827976"/>
    </source>
</evidence>
<organism evidence="1 2">
    <name type="scientific">Dioscorea alata</name>
    <name type="common">Purple yam</name>
    <dbReference type="NCBI Taxonomy" id="55571"/>
    <lineage>
        <taxon>Eukaryota</taxon>
        <taxon>Viridiplantae</taxon>
        <taxon>Streptophyta</taxon>
        <taxon>Embryophyta</taxon>
        <taxon>Tracheophyta</taxon>
        <taxon>Spermatophyta</taxon>
        <taxon>Magnoliopsida</taxon>
        <taxon>Liliopsida</taxon>
        <taxon>Dioscoreales</taxon>
        <taxon>Dioscoreaceae</taxon>
        <taxon>Dioscorea</taxon>
    </lineage>
</organism>
<keyword evidence="1" id="KW-0328">Glycosyltransferase</keyword>
<gene>
    <name evidence="1" type="ORF">IHE45_07G095700</name>
</gene>
<name>A0ACB7VST8_DIOAL</name>
<comment type="caution">
    <text evidence="1">The sequence shown here is derived from an EMBL/GenBank/DDBJ whole genome shotgun (WGS) entry which is preliminary data.</text>
</comment>
<reference evidence="2" key="1">
    <citation type="journal article" date="2022" name="Nat. Commun.">
        <title>Chromosome evolution and the genetic basis of agronomically important traits in greater yam.</title>
        <authorList>
            <person name="Bredeson J.V."/>
            <person name="Lyons J.B."/>
            <person name="Oniyinde I.O."/>
            <person name="Okereke N.R."/>
            <person name="Kolade O."/>
            <person name="Nnabue I."/>
            <person name="Nwadili C.O."/>
            <person name="Hribova E."/>
            <person name="Parker M."/>
            <person name="Nwogha J."/>
            <person name="Shu S."/>
            <person name="Carlson J."/>
            <person name="Kariba R."/>
            <person name="Muthemba S."/>
            <person name="Knop K."/>
            <person name="Barton G.J."/>
            <person name="Sherwood A.V."/>
            <person name="Lopez-Montes A."/>
            <person name="Asiedu R."/>
            <person name="Jamnadass R."/>
            <person name="Muchugi A."/>
            <person name="Goodstein D."/>
            <person name="Egesi C.N."/>
            <person name="Featherston J."/>
            <person name="Asfaw A."/>
            <person name="Simpson G.G."/>
            <person name="Dolezel J."/>
            <person name="Hendre P.S."/>
            <person name="Van Deynze A."/>
            <person name="Kumar P.L."/>
            <person name="Obidiegwu J.E."/>
            <person name="Bhattacharjee R."/>
            <person name="Rokhsar D.S."/>
        </authorList>
    </citation>
    <scope>NUCLEOTIDE SEQUENCE [LARGE SCALE GENOMIC DNA]</scope>
    <source>
        <strain evidence="2">cv. TDa95/00328</strain>
    </source>
</reference>
<proteinExistence type="predicted"/>
<dbReference type="EMBL" id="CM037017">
    <property type="protein sequence ID" value="KAH7677610.1"/>
    <property type="molecule type" value="Genomic_DNA"/>
</dbReference>
<dbReference type="Proteomes" id="UP000827976">
    <property type="component" value="Chromosome 7"/>
</dbReference>